<gene>
    <name evidence="1" type="ORF">HMPREF1042_1724</name>
</gene>
<organism evidence="1 2">
    <name type="scientific">Streptococcus constellatus subsp. pharyngis SK1060 = CCUG 46377</name>
    <dbReference type="NCBI Taxonomy" id="1035184"/>
    <lineage>
        <taxon>Bacteria</taxon>
        <taxon>Bacillati</taxon>
        <taxon>Bacillota</taxon>
        <taxon>Bacilli</taxon>
        <taxon>Lactobacillales</taxon>
        <taxon>Streptococcaceae</taxon>
        <taxon>Streptococcus</taxon>
        <taxon>Streptococcus anginosus group</taxon>
    </lineage>
</organism>
<sequence length="192" mass="22904">MDKILLTEEIPVRYELSAVGQEDDYTGQFLWTLRISRLPDERSYVVRDIRAFLKIVEKGDYYQIGKHYYEKMQLAAFDEASQEVIQFLRGLVSYQQDQDASFIFPNAARHLYFPSSLFEEGLNRLMNLPHFRLEYSLYDYDEVFFQDLHAEVGIYDFTVEENSDYFELTITEQNYKILYGGDFIFMEIIFTN</sequence>
<reference evidence="1 2" key="1">
    <citation type="submission" date="2011-06" db="EMBL/GenBank/DDBJ databases">
        <authorList>
            <person name="Harkins D.M."/>
            <person name="Madupu R."/>
            <person name="Durkin A.S."/>
            <person name="Torralba M."/>
            <person name="Methe B."/>
            <person name="Sutton G.G."/>
            <person name="Nelson K.E."/>
        </authorList>
    </citation>
    <scope>NUCLEOTIDE SEQUENCE [LARGE SCALE GENOMIC DNA]</scope>
    <source>
        <strain evidence="1 2">SK1060</strain>
    </source>
</reference>
<dbReference type="EMBL" id="AFUP01000004">
    <property type="protein sequence ID" value="EGV08146.1"/>
    <property type="molecule type" value="Genomic_DNA"/>
</dbReference>
<evidence type="ECO:0000313" key="1">
    <source>
        <dbReference type="EMBL" id="EGV08146.1"/>
    </source>
</evidence>
<proteinExistence type="predicted"/>
<dbReference type="Proteomes" id="UP000003287">
    <property type="component" value="Unassembled WGS sequence"/>
</dbReference>
<accession>F9P776</accession>
<name>F9P776_STRCV</name>
<evidence type="ECO:0000313" key="2">
    <source>
        <dbReference type="Proteomes" id="UP000003287"/>
    </source>
</evidence>
<dbReference type="eggNOG" id="COG0553">
    <property type="taxonomic scope" value="Bacteria"/>
</dbReference>
<protein>
    <submittedName>
        <fullName evidence="1">Bacterial SNF2 helicase associated domain protein</fullName>
    </submittedName>
</protein>
<dbReference type="AlphaFoldDB" id="F9P776"/>